<feature type="transmembrane region" description="Helical" evidence="6">
    <location>
        <begin position="293"/>
        <end position="311"/>
    </location>
</feature>
<dbReference type="InterPro" id="IPR032694">
    <property type="entry name" value="CopC/D"/>
</dbReference>
<dbReference type="OrthoDB" id="2353937at2"/>
<dbReference type="PANTHER" id="PTHR34820">
    <property type="entry name" value="INNER MEMBRANE PROTEIN YEBZ"/>
    <property type="match status" value="1"/>
</dbReference>
<dbReference type="HOGENOM" id="CLU_942706_0_0_11"/>
<feature type="transmembrane region" description="Helical" evidence="6">
    <location>
        <begin position="262"/>
        <end position="281"/>
    </location>
</feature>
<keyword evidence="5 6" id="KW-0472">Membrane</keyword>
<evidence type="ECO:0000259" key="7">
    <source>
        <dbReference type="Pfam" id="PF05425"/>
    </source>
</evidence>
<evidence type="ECO:0000256" key="5">
    <source>
        <dbReference type="ARBA" id="ARBA00023136"/>
    </source>
</evidence>
<gene>
    <name evidence="8" type="ORF">RradSPS_1202</name>
    <name evidence="9" type="ORF">SIL72_07585</name>
</gene>
<dbReference type="eggNOG" id="COG1276">
    <property type="taxonomic scope" value="Bacteria"/>
</dbReference>
<proteinExistence type="predicted"/>
<reference evidence="8 10" key="1">
    <citation type="submission" date="2014-03" db="EMBL/GenBank/DDBJ databases">
        <title>Complete genome sequence of the Radio-Resistant Rubrobacter radiotolerans RSPS-4.</title>
        <authorList>
            <person name="Egas C.C."/>
            <person name="Barroso C.C."/>
            <person name="Froufe H.J.C."/>
            <person name="Pacheco J.J."/>
            <person name="Albuquerque L.L."/>
            <person name="da Costa M.M.S."/>
        </authorList>
    </citation>
    <scope>NUCLEOTIDE SEQUENCE [LARGE SCALE GENOMIC DNA]</scope>
    <source>
        <strain evidence="8 10">RSPS-4</strain>
    </source>
</reference>
<dbReference type="KEGG" id="rrd:RradSPS_1202"/>
<dbReference type="RefSeq" id="WP_038681370.1">
    <property type="nucleotide sequence ID" value="NZ_CP007514.1"/>
</dbReference>
<feature type="transmembrane region" description="Helical" evidence="6">
    <location>
        <begin position="76"/>
        <end position="96"/>
    </location>
</feature>
<dbReference type="Proteomes" id="UP001281130">
    <property type="component" value="Unassembled WGS sequence"/>
</dbReference>
<dbReference type="GO" id="GO:0006825">
    <property type="term" value="P:copper ion transport"/>
    <property type="evidence" value="ECO:0007669"/>
    <property type="project" value="InterPro"/>
</dbReference>
<dbReference type="STRING" id="42256.RradSPS_1202"/>
<evidence type="ECO:0000256" key="1">
    <source>
        <dbReference type="ARBA" id="ARBA00004651"/>
    </source>
</evidence>
<sequence length="315" mass="31995">MLPGTTLALLATSGTHAPGGGGLSGAELLAGLAHGLAQFSAAFTVGLGAFALLVLFPARRRTGVSKVGEERLGSVLLVLSGGLLLAGLVELPVYAVRASGESLSLGLSLEALFGTSVGRVWLVRLAAGFLCAALLAEAIRRPSAARWLAGAAAGGVLLFTFTRQSHAVTAGGLLPVLSDLTHIVAASVWMGGVLGFSLLLSGPLRKLPPEDRSRLLGAAVRRFTRVASVAVAVLLVTGLYAASLHVPSLEALFGTPYGRALIMKSGLLVVLLTVGAINALDRGGEPFGRMVRAEGLLVLGVFVATGFLSTLPPPG</sequence>
<accession>A0A023X398</accession>
<keyword evidence="3 6" id="KW-0812">Transmembrane</keyword>
<dbReference type="GO" id="GO:0005886">
    <property type="term" value="C:plasma membrane"/>
    <property type="evidence" value="ECO:0007669"/>
    <property type="project" value="UniProtKB-SubCell"/>
</dbReference>
<keyword evidence="2" id="KW-1003">Cell membrane</keyword>
<dbReference type="AlphaFoldDB" id="A0A023X398"/>
<organism evidence="8 10">
    <name type="scientific">Rubrobacter radiotolerans</name>
    <name type="common">Arthrobacter radiotolerans</name>
    <dbReference type="NCBI Taxonomy" id="42256"/>
    <lineage>
        <taxon>Bacteria</taxon>
        <taxon>Bacillati</taxon>
        <taxon>Actinomycetota</taxon>
        <taxon>Rubrobacteria</taxon>
        <taxon>Rubrobacterales</taxon>
        <taxon>Rubrobacteraceae</taxon>
        <taxon>Rubrobacter</taxon>
    </lineage>
</organism>
<protein>
    <submittedName>
        <fullName evidence="9">CopD family protein</fullName>
    </submittedName>
    <submittedName>
        <fullName evidence="8">Putative copper export protein</fullName>
    </submittedName>
</protein>
<dbReference type="InterPro" id="IPR008457">
    <property type="entry name" value="Cu-R_CopD_dom"/>
</dbReference>
<evidence type="ECO:0000256" key="4">
    <source>
        <dbReference type="ARBA" id="ARBA00022989"/>
    </source>
</evidence>
<feature type="transmembrane region" description="Helical" evidence="6">
    <location>
        <begin position="35"/>
        <end position="56"/>
    </location>
</feature>
<evidence type="ECO:0000313" key="10">
    <source>
        <dbReference type="Proteomes" id="UP000025229"/>
    </source>
</evidence>
<name>A0A023X398_RUBRA</name>
<feature type="transmembrane region" description="Helical" evidence="6">
    <location>
        <begin position="116"/>
        <end position="136"/>
    </location>
</feature>
<feature type="transmembrane region" description="Helical" evidence="6">
    <location>
        <begin position="182"/>
        <end position="202"/>
    </location>
</feature>
<evidence type="ECO:0000256" key="2">
    <source>
        <dbReference type="ARBA" id="ARBA00022475"/>
    </source>
</evidence>
<keyword evidence="4 6" id="KW-1133">Transmembrane helix</keyword>
<keyword evidence="10" id="KW-1185">Reference proteome</keyword>
<evidence type="ECO:0000256" key="3">
    <source>
        <dbReference type="ARBA" id="ARBA00022692"/>
    </source>
</evidence>
<evidence type="ECO:0000313" key="8">
    <source>
        <dbReference type="EMBL" id="AHY46485.1"/>
    </source>
</evidence>
<comment type="subcellular location">
    <subcellularLocation>
        <location evidence="1">Cell membrane</location>
        <topology evidence="1">Multi-pass membrane protein</topology>
    </subcellularLocation>
</comment>
<feature type="transmembrane region" description="Helical" evidence="6">
    <location>
        <begin position="223"/>
        <end position="242"/>
    </location>
</feature>
<dbReference type="Proteomes" id="UP000025229">
    <property type="component" value="Chromosome"/>
</dbReference>
<dbReference type="Pfam" id="PF05425">
    <property type="entry name" value="CopD"/>
    <property type="match status" value="1"/>
</dbReference>
<feature type="transmembrane region" description="Helical" evidence="6">
    <location>
        <begin position="143"/>
        <end position="162"/>
    </location>
</feature>
<evidence type="ECO:0000256" key="6">
    <source>
        <dbReference type="SAM" id="Phobius"/>
    </source>
</evidence>
<evidence type="ECO:0000313" key="9">
    <source>
        <dbReference type="EMBL" id="MDX5893892.1"/>
    </source>
</evidence>
<dbReference type="EMBL" id="CP007514">
    <property type="protein sequence ID" value="AHY46485.1"/>
    <property type="molecule type" value="Genomic_DNA"/>
</dbReference>
<reference evidence="9" key="2">
    <citation type="submission" date="2023-11" db="EMBL/GenBank/DDBJ databases">
        <title>MicrobeMod: A computational toolkit for identifying prokaryotic methylation and restriction-modification with nanopore sequencing.</title>
        <authorList>
            <person name="Crits-Christoph A."/>
            <person name="Kang S.C."/>
            <person name="Lee H."/>
            <person name="Ostrov N."/>
        </authorList>
    </citation>
    <scope>NUCLEOTIDE SEQUENCE</scope>
    <source>
        <strain evidence="9">ATCC 51242</strain>
    </source>
</reference>
<feature type="domain" description="Copper resistance protein D" evidence="7">
    <location>
        <begin position="218"/>
        <end position="308"/>
    </location>
</feature>
<dbReference type="EMBL" id="JAWXXX010000001">
    <property type="protein sequence ID" value="MDX5893892.1"/>
    <property type="molecule type" value="Genomic_DNA"/>
</dbReference>
<dbReference type="PANTHER" id="PTHR34820:SF4">
    <property type="entry name" value="INNER MEMBRANE PROTEIN YEBZ"/>
    <property type="match status" value="1"/>
</dbReference>